<dbReference type="InterPro" id="IPR036390">
    <property type="entry name" value="WH_DNA-bd_sf"/>
</dbReference>
<keyword evidence="1" id="KW-0805">Transcription regulation</keyword>
<dbReference type="InterPro" id="IPR000524">
    <property type="entry name" value="Tscrpt_reg_HTH_GntR"/>
</dbReference>
<dbReference type="Gene3D" id="1.10.10.10">
    <property type="entry name" value="Winged helix-like DNA-binding domain superfamily/Winged helix DNA-binding domain"/>
    <property type="match status" value="1"/>
</dbReference>
<reference evidence="5 6" key="1">
    <citation type="submission" date="2019-12" db="EMBL/GenBank/DDBJ databases">
        <title>Genome sequenceing of Clostridium bovifaecis.</title>
        <authorList>
            <person name="Yao Y."/>
        </authorList>
    </citation>
    <scope>NUCLEOTIDE SEQUENCE [LARGE SCALE GENOMIC DNA]</scope>
    <source>
        <strain evidence="5 6">BXX</strain>
    </source>
</reference>
<dbReference type="InterPro" id="IPR008920">
    <property type="entry name" value="TF_FadR/GntR_C"/>
</dbReference>
<dbReference type="InterPro" id="IPR036388">
    <property type="entry name" value="WH-like_DNA-bd_sf"/>
</dbReference>
<dbReference type="GO" id="GO:0003700">
    <property type="term" value="F:DNA-binding transcription factor activity"/>
    <property type="evidence" value="ECO:0007669"/>
    <property type="project" value="InterPro"/>
</dbReference>
<evidence type="ECO:0000256" key="1">
    <source>
        <dbReference type="ARBA" id="ARBA00023015"/>
    </source>
</evidence>
<evidence type="ECO:0000313" key="6">
    <source>
        <dbReference type="Proteomes" id="UP000422764"/>
    </source>
</evidence>
<dbReference type="AlphaFoldDB" id="A0A6I6ENU0"/>
<evidence type="ECO:0000256" key="3">
    <source>
        <dbReference type="ARBA" id="ARBA00023163"/>
    </source>
</evidence>
<dbReference type="PROSITE" id="PS50949">
    <property type="entry name" value="HTH_GNTR"/>
    <property type="match status" value="1"/>
</dbReference>
<keyword evidence="6" id="KW-1185">Reference proteome</keyword>
<keyword evidence="2" id="KW-0238">DNA-binding</keyword>
<evidence type="ECO:0000256" key="2">
    <source>
        <dbReference type="ARBA" id="ARBA00023125"/>
    </source>
</evidence>
<feature type="domain" description="HTH gntR-type" evidence="4">
    <location>
        <begin position="20"/>
        <end position="87"/>
    </location>
</feature>
<dbReference type="PANTHER" id="PTHR43537">
    <property type="entry name" value="TRANSCRIPTIONAL REGULATOR, GNTR FAMILY"/>
    <property type="match status" value="1"/>
</dbReference>
<dbReference type="InterPro" id="IPR011711">
    <property type="entry name" value="GntR_C"/>
</dbReference>
<evidence type="ECO:0000259" key="4">
    <source>
        <dbReference type="PROSITE" id="PS50949"/>
    </source>
</evidence>
<dbReference type="EMBL" id="CP046522">
    <property type="protein sequence ID" value="QGU95372.1"/>
    <property type="molecule type" value="Genomic_DNA"/>
</dbReference>
<dbReference type="SUPFAM" id="SSF46785">
    <property type="entry name" value="Winged helix' DNA-binding domain"/>
    <property type="match status" value="1"/>
</dbReference>
<dbReference type="Pfam" id="PF00392">
    <property type="entry name" value="GntR"/>
    <property type="match status" value="1"/>
</dbReference>
<name>A0A6I6ENU0_9CLOT</name>
<proteinExistence type="predicted"/>
<gene>
    <name evidence="5" type="ORF">GOM49_09980</name>
</gene>
<dbReference type="PANTHER" id="PTHR43537:SF5">
    <property type="entry name" value="UXU OPERON TRANSCRIPTIONAL REGULATOR"/>
    <property type="match status" value="1"/>
</dbReference>
<dbReference type="Gene3D" id="1.20.120.530">
    <property type="entry name" value="GntR ligand-binding domain-like"/>
    <property type="match status" value="1"/>
</dbReference>
<protein>
    <submittedName>
        <fullName evidence="5">FCD domain-containing protein</fullName>
    </submittedName>
</protein>
<keyword evidence="3" id="KW-0804">Transcription</keyword>
<sequence>MCVDLLIKELSKAIENNTYKNISDALFNKIREMILSGELNVGFTFPNEAALCKELNIGRGALREAYKALDMIGFINRSKSGTSVNDKEKLTQDVSFNMTIEKSGIKDLYEFRMMLEAETAAYAAKRSTKKDILDLTRVQKDITENKMDKRKMAYYDTLFHLLIAQASQNKLLTDMMRTASTTFEKGSYHTFCKVNEEELERVINCHEHIIESIVSGDVELARKTMREHVIYAAKIAGVYEE</sequence>
<evidence type="ECO:0000313" key="5">
    <source>
        <dbReference type="EMBL" id="QGU95372.1"/>
    </source>
</evidence>
<dbReference type="Pfam" id="PF07729">
    <property type="entry name" value="FCD"/>
    <property type="match status" value="1"/>
</dbReference>
<dbReference type="Proteomes" id="UP000422764">
    <property type="component" value="Chromosome"/>
</dbReference>
<dbReference type="SMART" id="SM00895">
    <property type="entry name" value="FCD"/>
    <property type="match status" value="1"/>
</dbReference>
<dbReference type="GO" id="GO:0003677">
    <property type="term" value="F:DNA binding"/>
    <property type="evidence" value="ECO:0007669"/>
    <property type="project" value="UniProtKB-KW"/>
</dbReference>
<accession>A0A6I6ENU0</accession>
<dbReference type="SUPFAM" id="SSF48008">
    <property type="entry name" value="GntR ligand-binding domain-like"/>
    <property type="match status" value="1"/>
</dbReference>
<organism evidence="5 6">
    <name type="scientific">Clostridium bovifaecis</name>
    <dbReference type="NCBI Taxonomy" id="2184719"/>
    <lineage>
        <taxon>Bacteria</taxon>
        <taxon>Bacillati</taxon>
        <taxon>Bacillota</taxon>
        <taxon>Clostridia</taxon>
        <taxon>Eubacteriales</taxon>
        <taxon>Clostridiaceae</taxon>
        <taxon>Clostridium</taxon>
    </lineage>
</organism>